<proteinExistence type="predicted"/>
<gene>
    <name evidence="1" type="ORF">M406DRAFT_357398</name>
</gene>
<dbReference type="GeneID" id="63840797"/>
<reference evidence="1" key="1">
    <citation type="journal article" date="2020" name="Phytopathology">
        <title>Genome sequence of the chestnut blight fungus Cryphonectria parasitica EP155: A fundamental resource for an archetypical invasive plant pathogen.</title>
        <authorList>
            <person name="Crouch J.A."/>
            <person name="Dawe A."/>
            <person name="Aerts A."/>
            <person name="Barry K."/>
            <person name="Churchill A.C.L."/>
            <person name="Grimwood J."/>
            <person name="Hillman B."/>
            <person name="Milgroom M.G."/>
            <person name="Pangilinan J."/>
            <person name="Smith M."/>
            <person name="Salamov A."/>
            <person name="Schmutz J."/>
            <person name="Yadav J."/>
            <person name="Grigoriev I.V."/>
            <person name="Nuss D."/>
        </authorList>
    </citation>
    <scope>NUCLEOTIDE SEQUENCE</scope>
    <source>
        <strain evidence="1">EP155</strain>
    </source>
</reference>
<evidence type="ECO:0000313" key="1">
    <source>
        <dbReference type="EMBL" id="KAF3762315.1"/>
    </source>
</evidence>
<dbReference type="Proteomes" id="UP000803844">
    <property type="component" value="Unassembled WGS sequence"/>
</dbReference>
<dbReference type="EMBL" id="MU032350">
    <property type="protein sequence ID" value="KAF3762315.1"/>
    <property type="molecule type" value="Genomic_DNA"/>
</dbReference>
<dbReference type="AlphaFoldDB" id="A0A9P4XXD8"/>
<accession>A0A9P4XXD8</accession>
<dbReference type="RefSeq" id="XP_040773294.1">
    <property type="nucleotide sequence ID" value="XM_040923668.1"/>
</dbReference>
<organism evidence="1 2">
    <name type="scientific">Cryphonectria parasitica (strain ATCC 38755 / EP155)</name>
    <dbReference type="NCBI Taxonomy" id="660469"/>
    <lineage>
        <taxon>Eukaryota</taxon>
        <taxon>Fungi</taxon>
        <taxon>Dikarya</taxon>
        <taxon>Ascomycota</taxon>
        <taxon>Pezizomycotina</taxon>
        <taxon>Sordariomycetes</taxon>
        <taxon>Sordariomycetidae</taxon>
        <taxon>Diaporthales</taxon>
        <taxon>Cryphonectriaceae</taxon>
        <taxon>Cryphonectria-Endothia species complex</taxon>
        <taxon>Cryphonectria</taxon>
    </lineage>
</organism>
<protein>
    <submittedName>
        <fullName evidence="1">Uncharacterized protein</fullName>
    </submittedName>
</protein>
<name>A0A9P4XXD8_CRYP1</name>
<keyword evidence="2" id="KW-1185">Reference proteome</keyword>
<comment type="caution">
    <text evidence="1">The sequence shown here is derived from an EMBL/GenBank/DDBJ whole genome shotgun (WGS) entry which is preliminary data.</text>
</comment>
<evidence type="ECO:0000313" key="2">
    <source>
        <dbReference type="Proteomes" id="UP000803844"/>
    </source>
</evidence>
<sequence length="87" mass="9721">MEMRTNLFHSRVKRNCKGIIPKEQKTPKSLLAFAGFGSGSALPLIFSIKPSSLLFFISPKKSSYCRGCPEPGVRSFGGREDAYHCYF</sequence>